<organism evidence="1 2">
    <name type="scientific">Aspergillus flavus (strain ATCC 200026 / FGSC A1120 / IAM 13836 / NRRL 3357 / JCM 12722 / SRRC 167)</name>
    <dbReference type="NCBI Taxonomy" id="332952"/>
    <lineage>
        <taxon>Eukaryota</taxon>
        <taxon>Fungi</taxon>
        <taxon>Dikarya</taxon>
        <taxon>Ascomycota</taxon>
        <taxon>Pezizomycotina</taxon>
        <taxon>Eurotiomycetes</taxon>
        <taxon>Eurotiomycetidae</taxon>
        <taxon>Eurotiales</taxon>
        <taxon>Aspergillaceae</taxon>
        <taxon>Aspergillus</taxon>
        <taxon>Aspergillus subgen. Circumdati</taxon>
    </lineage>
</organism>
<protein>
    <submittedName>
        <fullName evidence="1">Uncharacterized protein</fullName>
    </submittedName>
</protein>
<name>A0A7U2MP16_ASPFN</name>
<dbReference type="VEuPathDB" id="FungiDB:F9C07_2101279"/>
<accession>A0A7U2MP16</accession>
<sequence length="139" mass="15478">MPNSEDFDGSFDAVKLLVQGMENLRNNTSHGCLVSLSLSLHGLEDTDPDDRYEAEAKLVEITMLALSSSKLPVQMLDIFTDSCSHLTSSLCALVCGEIMATMKKVNLSSSFRGCQRLSLRLSHCFWDIDEEFYSPLSFE</sequence>
<dbReference type="Proteomes" id="UP000596276">
    <property type="component" value="Chromosome 1"/>
</dbReference>
<keyword evidence="2" id="KW-1185">Reference proteome</keyword>
<dbReference type="AlphaFoldDB" id="A0A7U2MP16"/>
<dbReference type="EMBL" id="CP044619">
    <property type="protein sequence ID" value="QRD87347.1"/>
    <property type="molecule type" value="Genomic_DNA"/>
</dbReference>
<reference evidence="2" key="1">
    <citation type="journal article" date="2021" name="G3 (Bethesda)">
        <title>Chromosome assembled and annotated genome sequence of Aspergillus flavus NRRL 3357.</title>
        <authorList>
            <person name="Skerker J.M."/>
            <person name="Pianalto K.M."/>
            <person name="Mondo S.J."/>
            <person name="Yang K."/>
            <person name="Arkin A.P."/>
            <person name="Keller N.P."/>
            <person name="Grigoriev I.V."/>
            <person name="Louise Glass N.L."/>
        </authorList>
    </citation>
    <scope>NUCLEOTIDE SEQUENCE [LARGE SCALE GENOMIC DNA]</scope>
    <source>
        <strain evidence="2">ATCC 200026 / FGSC A1120 / IAM 13836 / NRRL 3357 / JCM 12722 / SRRC 167</strain>
    </source>
</reference>
<evidence type="ECO:0000313" key="1">
    <source>
        <dbReference type="EMBL" id="QRD87347.1"/>
    </source>
</evidence>
<evidence type="ECO:0000313" key="2">
    <source>
        <dbReference type="Proteomes" id="UP000596276"/>
    </source>
</evidence>
<gene>
    <name evidence="1" type="ORF">F9C07_2101279</name>
</gene>
<proteinExistence type="predicted"/>